<evidence type="ECO:0000313" key="3">
    <source>
        <dbReference type="EMBL" id="CAB4985100.1"/>
    </source>
</evidence>
<feature type="transmembrane region" description="Helical" evidence="1">
    <location>
        <begin position="106"/>
        <end position="132"/>
    </location>
</feature>
<feature type="transmembrane region" description="Helical" evidence="1">
    <location>
        <begin position="80"/>
        <end position="100"/>
    </location>
</feature>
<keyword evidence="1" id="KW-0472">Membrane</keyword>
<keyword evidence="1" id="KW-1133">Transmembrane helix</keyword>
<feature type="transmembrane region" description="Helical" evidence="1">
    <location>
        <begin position="47"/>
        <end position="68"/>
    </location>
</feature>
<keyword evidence="1" id="KW-0812">Transmembrane</keyword>
<sequence>MLGTGMNISERFDLRALWNGATTAAMIAVPVQVIARLAVDEERQSGWSVLLTLLILGALVLGAGVAAWHQQRNTPLSHGVLTSSGVFVTVQIVFSVIKVIQGDSISWGRIVVSLGLSLVAGICGGMLGSIMLRRGTVPRR</sequence>
<reference evidence="2" key="1">
    <citation type="submission" date="2020-05" db="EMBL/GenBank/DDBJ databases">
        <authorList>
            <person name="Chiriac C."/>
            <person name="Salcher M."/>
            <person name="Ghai R."/>
            <person name="Kavagutti S V."/>
        </authorList>
    </citation>
    <scope>NUCLEOTIDE SEQUENCE</scope>
</reference>
<feature type="transmembrane region" description="Helical" evidence="1">
    <location>
        <begin position="16"/>
        <end position="35"/>
    </location>
</feature>
<gene>
    <name evidence="2" type="ORF">UFOPK3001_02176</name>
    <name evidence="3" type="ORF">UFOPK3954_00780</name>
</gene>
<dbReference type="EMBL" id="CAFAAJ010000187">
    <property type="protein sequence ID" value="CAB4820685.1"/>
    <property type="molecule type" value="Genomic_DNA"/>
</dbReference>
<name>A0A6J6ZIU0_9ZZZZ</name>
<evidence type="ECO:0000313" key="2">
    <source>
        <dbReference type="EMBL" id="CAB4820685.1"/>
    </source>
</evidence>
<proteinExistence type="predicted"/>
<organism evidence="2">
    <name type="scientific">freshwater metagenome</name>
    <dbReference type="NCBI Taxonomy" id="449393"/>
    <lineage>
        <taxon>unclassified sequences</taxon>
        <taxon>metagenomes</taxon>
        <taxon>ecological metagenomes</taxon>
    </lineage>
</organism>
<dbReference type="AlphaFoldDB" id="A0A6J6ZIU0"/>
<evidence type="ECO:0000256" key="1">
    <source>
        <dbReference type="SAM" id="Phobius"/>
    </source>
</evidence>
<protein>
    <submittedName>
        <fullName evidence="2">Unannotated protein</fullName>
    </submittedName>
</protein>
<dbReference type="EMBL" id="CAFBON010000065">
    <property type="protein sequence ID" value="CAB4985100.1"/>
    <property type="molecule type" value="Genomic_DNA"/>
</dbReference>
<accession>A0A6J6ZIU0</accession>